<gene>
    <name evidence="1" type="ORF">F0L68_01135</name>
</gene>
<dbReference type="OrthoDB" id="3698952at2"/>
<organism evidence="1 2">
    <name type="scientific">Solihabitans fulvus</name>
    <dbReference type="NCBI Taxonomy" id="1892852"/>
    <lineage>
        <taxon>Bacteria</taxon>
        <taxon>Bacillati</taxon>
        <taxon>Actinomycetota</taxon>
        <taxon>Actinomycetes</taxon>
        <taxon>Pseudonocardiales</taxon>
        <taxon>Pseudonocardiaceae</taxon>
        <taxon>Solihabitans</taxon>
    </lineage>
</organism>
<evidence type="ECO:0000313" key="2">
    <source>
        <dbReference type="Proteomes" id="UP000323454"/>
    </source>
</evidence>
<accession>A0A5B2XW98</accession>
<dbReference type="Proteomes" id="UP000323454">
    <property type="component" value="Unassembled WGS sequence"/>
</dbReference>
<protein>
    <recommendedName>
        <fullName evidence="3">Knr4/Smi1-like domain-containing protein</fullName>
    </recommendedName>
</protein>
<dbReference type="EMBL" id="VUOB01000001">
    <property type="protein sequence ID" value="KAA2267162.1"/>
    <property type="molecule type" value="Genomic_DNA"/>
</dbReference>
<dbReference type="RefSeq" id="WP_149847472.1">
    <property type="nucleotide sequence ID" value="NZ_VUOB01000001.1"/>
</dbReference>
<reference evidence="1 2" key="1">
    <citation type="submission" date="2019-09" db="EMBL/GenBank/DDBJ databases">
        <title>Goodfellowia gen. nov., a new genus of the Pseudonocardineae related to Actinoalloteichus, containing Goodfellowia coeruleoviolacea gen. nov., comb. nov. gen. nov., comb. nov.</title>
        <authorList>
            <person name="Labeda D."/>
        </authorList>
    </citation>
    <scope>NUCLEOTIDE SEQUENCE [LARGE SCALE GENOMIC DNA]</scope>
    <source>
        <strain evidence="1 2">AN110305</strain>
    </source>
</reference>
<sequence length="142" mass="16081">MSDLDAVFREFPPRYLHRPWRESDGVPAEDVNAAERRVGHPMPGSLRALYRTIGACDELLNSHNVFVPVERLAVDGGHLVFADENQDVVSWGFPVEVLGSEDPEVWQRVNDGGEEPPWYSEEKALADFLGEMFDWIRADEAN</sequence>
<evidence type="ECO:0000313" key="1">
    <source>
        <dbReference type="EMBL" id="KAA2267162.1"/>
    </source>
</evidence>
<reference evidence="1 2" key="2">
    <citation type="submission" date="2019-09" db="EMBL/GenBank/DDBJ databases">
        <authorList>
            <person name="Jin C."/>
        </authorList>
    </citation>
    <scope>NUCLEOTIDE SEQUENCE [LARGE SCALE GENOMIC DNA]</scope>
    <source>
        <strain evidence="1 2">AN110305</strain>
    </source>
</reference>
<proteinExistence type="predicted"/>
<name>A0A5B2XW98_9PSEU</name>
<dbReference type="AlphaFoldDB" id="A0A5B2XW98"/>
<keyword evidence="2" id="KW-1185">Reference proteome</keyword>
<evidence type="ECO:0008006" key="3">
    <source>
        <dbReference type="Google" id="ProtNLM"/>
    </source>
</evidence>
<comment type="caution">
    <text evidence="1">The sequence shown here is derived from an EMBL/GenBank/DDBJ whole genome shotgun (WGS) entry which is preliminary data.</text>
</comment>